<evidence type="ECO:0000313" key="3">
    <source>
        <dbReference type="Proteomes" id="UP000321863"/>
    </source>
</evidence>
<evidence type="ECO:0000313" key="2">
    <source>
        <dbReference type="EMBL" id="GEN77436.1"/>
    </source>
</evidence>
<evidence type="ECO:0000256" key="1">
    <source>
        <dbReference type="SAM" id="Phobius"/>
    </source>
</evidence>
<keyword evidence="1" id="KW-0472">Membrane</keyword>
<keyword evidence="3" id="KW-1185">Reference proteome</keyword>
<dbReference type="Proteomes" id="UP000321863">
    <property type="component" value="Unassembled WGS sequence"/>
</dbReference>
<comment type="caution">
    <text evidence="2">The sequence shown here is derived from an EMBL/GenBank/DDBJ whole genome shotgun (WGS) entry which is preliminary data.</text>
</comment>
<dbReference type="OrthoDB" id="1246786at2"/>
<name>A0A511YQG7_9FLAO</name>
<accession>A0A511YQG7</accession>
<feature type="transmembrane region" description="Helical" evidence="1">
    <location>
        <begin position="123"/>
        <end position="140"/>
    </location>
</feature>
<reference evidence="2 3" key="1">
    <citation type="submission" date="2019-07" db="EMBL/GenBank/DDBJ databases">
        <title>Whole genome shotgun sequence of Chryseobacterium hagamense NBRC 105253.</title>
        <authorList>
            <person name="Hosoyama A."/>
            <person name="Uohara A."/>
            <person name="Ohji S."/>
            <person name="Ichikawa N."/>
        </authorList>
    </citation>
    <scope>NUCLEOTIDE SEQUENCE [LARGE SCALE GENOMIC DNA]</scope>
    <source>
        <strain evidence="2 3">NBRC 105253</strain>
    </source>
</reference>
<dbReference type="RefSeq" id="WP_146943212.1">
    <property type="nucleotide sequence ID" value="NZ_BJYJ01000023.1"/>
</dbReference>
<dbReference type="EMBL" id="BJYJ01000023">
    <property type="protein sequence ID" value="GEN77436.1"/>
    <property type="molecule type" value="Genomic_DNA"/>
</dbReference>
<organism evidence="2 3">
    <name type="scientific">Chryseobacterium hagamense</name>
    <dbReference type="NCBI Taxonomy" id="395935"/>
    <lineage>
        <taxon>Bacteria</taxon>
        <taxon>Pseudomonadati</taxon>
        <taxon>Bacteroidota</taxon>
        <taxon>Flavobacteriia</taxon>
        <taxon>Flavobacteriales</taxon>
        <taxon>Weeksellaceae</taxon>
        <taxon>Chryseobacterium group</taxon>
        <taxon>Chryseobacterium</taxon>
    </lineage>
</organism>
<keyword evidence="1" id="KW-1133">Transmembrane helix</keyword>
<keyword evidence="1" id="KW-0812">Transmembrane</keyword>
<protein>
    <submittedName>
        <fullName evidence="2">Uncharacterized protein</fullName>
    </submittedName>
</protein>
<dbReference type="AlphaFoldDB" id="A0A511YQG7"/>
<feature type="transmembrane region" description="Helical" evidence="1">
    <location>
        <begin position="161"/>
        <end position="180"/>
    </location>
</feature>
<gene>
    <name evidence="2" type="ORF">CHA01nite_31760</name>
</gene>
<proteinExistence type="predicted"/>
<feature type="transmembrane region" description="Helical" evidence="1">
    <location>
        <begin position="93"/>
        <end position="111"/>
    </location>
</feature>
<sequence>MVLKEQEQDITDYLILHQLPLDILLEVKDHMLSQVADIQAEENKSFDEAFHTTQKLWESEFRMTRYSPFYTEEIPVIVKNIVKARNNHLLKKSVLLGLISLAISFVFIYLARDVNHYTDLFRMQNGLFIVVPIVIWTFNYKMLKYIRHDHQYKGKLFYTMYQQNAALTLSVIGLMAQVIVKDGRYPYLFFREHDHSEIGYMLLTLILPYAVQVMIFFVMLNFFGHKKAVARVERFLNAG</sequence>
<feature type="transmembrane region" description="Helical" evidence="1">
    <location>
        <begin position="200"/>
        <end position="224"/>
    </location>
</feature>